<gene>
    <name evidence="5" type="ORF">PGLA_21185</name>
</gene>
<dbReference type="RefSeq" id="WP_068536723.1">
    <property type="nucleotide sequence ID" value="NZ_LVJH01000058.1"/>
</dbReference>
<feature type="domain" description="DUF3298" evidence="3">
    <location>
        <begin position="173"/>
        <end position="254"/>
    </location>
</feature>
<dbReference type="InterPro" id="IPR012854">
    <property type="entry name" value="Cu_amine_oxidase-like_N"/>
</dbReference>
<feature type="domain" description="Copper amine oxidase-like N-terminal" evidence="2">
    <location>
        <begin position="286"/>
        <end position="371"/>
    </location>
</feature>
<dbReference type="Gene3D" id="3.90.640.20">
    <property type="entry name" value="Heat-shock cognate protein, ATPase"/>
    <property type="match status" value="1"/>
</dbReference>
<dbReference type="Gene3D" id="3.30.457.10">
    <property type="entry name" value="Copper amine oxidase-like, N-terminal domain"/>
    <property type="match status" value="1"/>
</dbReference>
<organism evidence="5 6">
    <name type="scientific">Paenibacillus glacialis</name>
    <dbReference type="NCBI Taxonomy" id="494026"/>
    <lineage>
        <taxon>Bacteria</taxon>
        <taxon>Bacillati</taxon>
        <taxon>Bacillota</taxon>
        <taxon>Bacilli</taxon>
        <taxon>Bacillales</taxon>
        <taxon>Paenibacillaceae</taxon>
        <taxon>Paenibacillus</taxon>
    </lineage>
</organism>
<dbReference type="Pfam" id="PF11738">
    <property type="entry name" value="DUF3298"/>
    <property type="match status" value="1"/>
</dbReference>
<evidence type="ECO:0000256" key="1">
    <source>
        <dbReference type="SAM" id="SignalP"/>
    </source>
</evidence>
<name>A0A162LXZ9_9BACL</name>
<dbReference type="OrthoDB" id="5637at2"/>
<evidence type="ECO:0000259" key="3">
    <source>
        <dbReference type="Pfam" id="PF11738"/>
    </source>
</evidence>
<sequence>MNKSPFNMLKLGVVSCATIIGVSASVLPMTGMAFADAVDTKTKVVISAPITAVPMNTRIQVKEVILTSNTKNLVTNIKVPQIVGMLDKKYQEQMNDIILSHAQKDLAIWEKDANEAAVEAKKAGYEYRPYELTIVYSLKENGTGNPSNLMSLVVTSQGATGGTGMPRVDTYNVFNKEEAQRVTLSDVLGDDFKEKVNAGVFAKIKANPENYFEEEFKGISEEQGFYIEKGEVVVLFPKYSIAPGSSGNPEFHFSIADNLNPNPKPVVPTQEVSSQLDLHTTATFKNAKGTAMVSLRDVAKGLGYEIKWNQATRSAELKKGAHWTNVTVGKDSYFFAKMTPVALGTAPMIKNGTLYVPITFVSDMMHVEVKNGDA</sequence>
<dbReference type="Pfam" id="PF13739">
    <property type="entry name" value="PdaC"/>
    <property type="match status" value="1"/>
</dbReference>
<dbReference type="Proteomes" id="UP000076967">
    <property type="component" value="Unassembled WGS sequence"/>
</dbReference>
<proteinExistence type="predicted"/>
<dbReference type="EMBL" id="LVJH01000058">
    <property type="protein sequence ID" value="OAB35943.1"/>
    <property type="molecule type" value="Genomic_DNA"/>
</dbReference>
<dbReference type="Pfam" id="PF07833">
    <property type="entry name" value="Cu_amine_oxidN1"/>
    <property type="match status" value="1"/>
</dbReference>
<keyword evidence="1" id="KW-0732">Signal</keyword>
<dbReference type="InterPro" id="IPR021729">
    <property type="entry name" value="DUF3298"/>
</dbReference>
<evidence type="ECO:0000313" key="6">
    <source>
        <dbReference type="Proteomes" id="UP000076967"/>
    </source>
</evidence>
<dbReference type="InterPro" id="IPR025303">
    <property type="entry name" value="PdaC"/>
</dbReference>
<dbReference type="SUPFAM" id="SSF55383">
    <property type="entry name" value="Copper amine oxidase, domain N"/>
    <property type="match status" value="1"/>
</dbReference>
<dbReference type="InterPro" id="IPR036582">
    <property type="entry name" value="Mao_N_sf"/>
</dbReference>
<dbReference type="AlphaFoldDB" id="A0A162LXZ9"/>
<protein>
    <recommendedName>
        <fullName evidence="7">Copper amine oxidase</fullName>
    </recommendedName>
</protein>
<feature type="chain" id="PRO_5007837138" description="Copper amine oxidase" evidence="1">
    <location>
        <begin position="36"/>
        <end position="374"/>
    </location>
</feature>
<dbReference type="STRING" id="494026.PGLA_21185"/>
<dbReference type="Gene3D" id="3.30.565.40">
    <property type="entry name" value="Fervidobacterium nodosum Rt17-B1 like"/>
    <property type="match status" value="1"/>
</dbReference>
<dbReference type="InterPro" id="IPR037126">
    <property type="entry name" value="PdaC/RsiV-like_sf"/>
</dbReference>
<evidence type="ECO:0000259" key="4">
    <source>
        <dbReference type="Pfam" id="PF13739"/>
    </source>
</evidence>
<comment type="caution">
    <text evidence="5">The sequence shown here is derived from an EMBL/GenBank/DDBJ whole genome shotgun (WGS) entry which is preliminary data.</text>
</comment>
<keyword evidence="6" id="KW-1185">Reference proteome</keyword>
<reference evidence="5 6" key="1">
    <citation type="submission" date="2016-03" db="EMBL/GenBank/DDBJ databases">
        <title>Draft genome sequence of Paenibacillus glacialis DSM 22343.</title>
        <authorList>
            <person name="Shin S.-K."/>
            <person name="Yi H."/>
        </authorList>
    </citation>
    <scope>NUCLEOTIDE SEQUENCE [LARGE SCALE GENOMIC DNA]</scope>
    <source>
        <strain evidence="5 6">DSM 22343</strain>
    </source>
</reference>
<evidence type="ECO:0000259" key="2">
    <source>
        <dbReference type="Pfam" id="PF07833"/>
    </source>
</evidence>
<accession>A0A162LXZ9</accession>
<feature type="domain" description="Deacetylase PdaC" evidence="4">
    <location>
        <begin position="68"/>
        <end position="162"/>
    </location>
</feature>
<evidence type="ECO:0000313" key="5">
    <source>
        <dbReference type="EMBL" id="OAB35943.1"/>
    </source>
</evidence>
<evidence type="ECO:0008006" key="7">
    <source>
        <dbReference type="Google" id="ProtNLM"/>
    </source>
</evidence>
<feature type="signal peptide" evidence="1">
    <location>
        <begin position="1"/>
        <end position="35"/>
    </location>
</feature>